<evidence type="ECO:0000256" key="1">
    <source>
        <dbReference type="SAM" id="Phobius"/>
    </source>
</evidence>
<protein>
    <submittedName>
        <fullName evidence="2">Uncharacterized protein</fullName>
    </submittedName>
</protein>
<proteinExistence type="predicted"/>
<sequence>MTGEPSQLPPGVEEAWDRADGSVLGTAEPPMKFKYFGEDGSWASIHAPEGIDVVVGPGMFILGASVSVTTIIAVLSFLGKRYTPEQYITARDAILEILPSGGNRESISFKDIVLGGLL</sequence>
<keyword evidence="1" id="KW-0472">Membrane</keyword>
<name>X1TMI5_9ZZZZ</name>
<comment type="caution">
    <text evidence="2">The sequence shown here is derived from an EMBL/GenBank/DDBJ whole genome shotgun (WGS) entry which is preliminary data.</text>
</comment>
<evidence type="ECO:0000313" key="2">
    <source>
        <dbReference type="EMBL" id="GAI92571.1"/>
    </source>
</evidence>
<dbReference type="AlphaFoldDB" id="X1TMI5"/>
<reference evidence="2" key="1">
    <citation type="journal article" date="2014" name="Front. Microbiol.">
        <title>High frequency of phylogenetically diverse reductive dehalogenase-homologous genes in deep subseafloor sedimentary metagenomes.</title>
        <authorList>
            <person name="Kawai M."/>
            <person name="Futagami T."/>
            <person name="Toyoda A."/>
            <person name="Takaki Y."/>
            <person name="Nishi S."/>
            <person name="Hori S."/>
            <person name="Arai W."/>
            <person name="Tsubouchi T."/>
            <person name="Morono Y."/>
            <person name="Uchiyama I."/>
            <person name="Ito T."/>
            <person name="Fujiyama A."/>
            <person name="Inagaki F."/>
            <person name="Takami H."/>
        </authorList>
    </citation>
    <scope>NUCLEOTIDE SEQUENCE</scope>
    <source>
        <strain evidence="2">Expedition CK06-06</strain>
    </source>
</reference>
<keyword evidence="1" id="KW-1133">Transmembrane helix</keyword>
<dbReference type="EMBL" id="BARW01024496">
    <property type="protein sequence ID" value="GAI92571.1"/>
    <property type="molecule type" value="Genomic_DNA"/>
</dbReference>
<keyword evidence="1" id="KW-0812">Transmembrane</keyword>
<gene>
    <name evidence="2" type="ORF">S12H4_40378</name>
</gene>
<organism evidence="2">
    <name type="scientific">marine sediment metagenome</name>
    <dbReference type="NCBI Taxonomy" id="412755"/>
    <lineage>
        <taxon>unclassified sequences</taxon>
        <taxon>metagenomes</taxon>
        <taxon>ecological metagenomes</taxon>
    </lineage>
</organism>
<accession>X1TMI5</accession>
<feature type="transmembrane region" description="Helical" evidence="1">
    <location>
        <begin position="58"/>
        <end position="78"/>
    </location>
</feature>